<name>A0A5E4ZHK0_9BURK</name>
<keyword evidence="2" id="KW-0805">Transcription regulation</keyword>
<sequence>MFVVESRGFAQAGERLALTPSAVSGHIRRLEGMVGARLLERTTRRLQVTLAGETLLAYARNIVDLEREAVARLKGDPISGRIRVGASEDFAGAWLPGVLHAFQRWHPQASIELKVGITTDLLKQQARGKIDLVFGKRCALSDTAGELLWEEPLVWAYAAHAPFTQDVTVPLAVFPEPCIYRESAIAALGAAARPWRVALESSSMAGCISAARSGFAVAPIAQSQMRSGLRELTEHDGMPALPFARFYAFTRESRPTTQALLKAAREAGGAGKFYRWEM</sequence>
<organism evidence="6 7">
    <name type="scientific">Pandoraea captiosa</name>
    <dbReference type="NCBI Taxonomy" id="2508302"/>
    <lineage>
        <taxon>Bacteria</taxon>
        <taxon>Pseudomonadati</taxon>
        <taxon>Pseudomonadota</taxon>
        <taxon>Betaproteobacteria</taxon>
        <taxon>Burkholderiales</taxon>
        <taxon>Burkholderiaceae</taxon>
        <taxon>Pandoraea</taxon>
    </lineage>
</organism>
<dbReference type="Gene3D" id="3.40.190.10">
    <property type="entry name" value="Periplasmic binding protein-like II"/>
    <property type="match status" value="2"/>
</dbReference>
<evidence type="ECO:0000313" key="7">
    <source>
        <dbReference type="Proteomes" id="UP000414136"/>
    </source>
</evidence>
<evidence type="ECO:0000259" key="5">
    <source>
        <dbReference type="PROSITE" id="PS50931"/>
    </source>
</evidence>
<evidence type="ECO:0000256" key="2">
    <source>
        <dbReference type="ARBA" id="ARBA00023015"/>
    </source>
</evidence>
<dbReference type="PANTHER" id="PTHR30579:SF7">
    <property type="entry name" value="HTH-TYPE TRANSCRIPTIONAL REGULATOR LRHA-RELATED"/>
    <property type="match status" value="1"/>
</dbReference>
<evidence type="ECO:0000256" key="4">
    <source>
        <dbReference type="ARBA" id="ARBA00023163"/>
    </source>
</evidence>
<evidence type="ECO:0000256" key="1">
    <source>
        <dbReference type="ARBA" id="ARBA00009437"/>
    </source>
</evidence>
<dbReference type="SUPFAM" id="SSF46785">
    <property type="entry name" value="Winged helix' DNA-binding domain"/>
    <property type="match status" value="1"/>
</dbReference>
<dbReference type="PANTHER" id="PTHR30579">
    <property type="entry name" value="TRANSCRIPTIONAL REGULATOR"/>
    <property type="match status" value="1"/>
</dbReference>
<dbReference type="GO" id="GO:0003700">
    <property type="term" value="F:DNA-binding transcription factor activity"/>
    <property type="evidence" value="ECO:0007669"/>
    <property type="project" value="InterPro"/>
</dbReference>
<accession>A0A5E4ZHK0</accession>
<gene>
    <name evidence="6" type="ORF">PCA31118_00283</name>
</gene>
<keyword evidence="4" id="KW-0804">Transcription</keyword>
<comment type="similarity">
    <text evidence="1">Belongs to the LysR transcriptional regulatory family.</text>
</comment>
<protein>
    <submittedName>
        <fullName evidence="6">LysR family transcriptional regulator</fullName>
    </submittedName>
</protein>
<dbReference type="AlphaFoldDB" id="A0A5E4ZHK0"/>
<dbReference type="Proteomes" id="UP000414136">
    <property type="component" value="Unassembled WGS sequence"/>
</dbReference>
<dbReference type="InterPro" id="IPR036388">
    <property type="entry name" value="WH-like_DNA-bd_sf"/>
</dbReference>
<dbReference type="EMBL" id="CABPSQ010000001">
    <property type="protein sequence ID" value="VVE60584.1"/>
    <property type="molecule type" value="Genomic_DNA"/>
</dbReference>
<proteinExistence type="inferred from homology"/>
<dbReference type="InterPro" id="IPR005119">
    <property type="entry name" value="LysR_subst-bd"/>
</dbReference>
<keyword evidence="3" id="KW-0238">DNA-binding</keyword>
<dbReference type="InterPro" id="IPR050176">
    <property type="entry name" value="LTTR"/>
</dbReference>
<dbReference type="PROSITE" id="PS50931">
    <property type="entry name" value="HTH_LYSR"/>
    <property type="match status" value="1"/>
</dbReference>
<reference evidence="6 7" key="1">
    <citation type="submission" date="2019-08" db="EMBL/GenBank/DDBJ databases">
        <authorList>
            <person name="Peeters C."/>
        </authorList>
    </citation>
    <scope>NUCLEOTIDE SEQUENCE [LARGE SCALE GENOMIC DNA]</scope>
    <source>
        <strain evidence="6 7">LMG 31118</strain>
    </source>
</reference>
<feature type="domain" description="HTH lysR-type" evidence="5">
    <location>
        <begin position="1"/>
        <end position="49"/>
    </location>
</feature>
<dbReference type="GO" id="GO:0003677">
    <property type="term" value="F:DNA binding"/>
    <property type="evidence" value="ECO:0007669"/>
    <property type="project" value="UniProtKB-KW"/>
</dbReference>
<dbReference type="Gene3D" id="1.10.10.10">
    <property type="entry name" value="Winged helix-like DNA-binding domain superfamily/Winged helix DNA-binding domain"/>
    <property type="match status" value="1"/>
</dbReference>
<dbReference type="SUPFAM" id="SSF53850">
    <property type="entry name" value="Periplasmic binding protein-like II"/>
    <property type="match status" value="1"/>
</dbReference>
<dbReference type="InterPro" id="IPR036390">
    <property type="entry name" value="WH_DNA-bd_sf"/>
</dbReference>
<evidence type="ECO:0000256" key="3">
    <source>
        <dbReference type="ARBA" id="ARBA00023125"/>
    </source>
</evidence>
<dbReference type="InterPro" id="IPR000847">
    <property type="entry name" value="LysR_HTH_N"/>
</dbReference>
<dbReference type="Pfam" id="PF00126">
    <property type="entry name" value="HTH_1"/>
    <property type="match status" value="1"/>
</dbReference>
<dbReference type="Pfam" id="PF03466">
    <property type="entry name" value="LysR_substrate"/>
    <property type="match status" value="1"/>
</dbReference>
<keyword evidence="7" id="KW-1185">Reference proteome</keyword>
<evidence type="ECO:0000313" key="6">
    <source>
        <dbReference type="EMBL" id="VVE60584.1"/>
    </source>
</evidence>